<dbReference type="Pfam" id="PF14435">
    <property type="entry name" value="SUKH-4"/>
    <property type="match status" value="1"/>
</dbReference>
<dbReference type="EMBL" id="CP034539">
    <property type="protein sequence ID" value="AZQ34492.1"/>
    <property type="molecule type" value="Genomic_DNA"/>
</dbReference>
<dbReference type="KEGG" id="scya:EJ357_14225"/>
<dbReference type="InterPro" id="IPR025851">
    <property type="entry name" value="SUKH-4"/>
</dbReference>
<evidence type="ECO:0000313" key="2">
    <source>
        <dbReference type="Proteomes" id="UP000280298"/>
    </source>
</evidence>
<reference evidence="1 2" key="1">
    <citation type="journal article" date="2019" name="Int. J. Syst. Evol. Microbiol.">
        <title>Streptomyces cyaneochromogenes sp. nov., a blue pigment-producing actinomycete from manganese-contaminated soil.</title>
        <authorList>
            <person name="Tang X."/>
            <person name="Zhao J."/>
            <person name="Li K."/>
            <person name="Chen Z."/>
            <person name="Sun Y."/>
            <person name="Gao J."/>
        </authorList>
    </citation>
    <scope>NUCLEOTIDE SEQUENCE [LARGE SCALE GENOMIC DNA]</scope>
    <source>
        <strain evidence="1 2">MK-45</strain>
    </source>
</reference>
<evidence type="ECO:0008006" key="3">
    <source>
        <dbReference type="Google" id="ProtNLM"/>
    </source>
</evidence>
<keyword evidence="2" id="KW-1185">Reference proteome</keyword>
<evidence type="ECO:0000313" key="1">
    <source>
        <dbReference type="EMBL" id="AZQ34492.1"/>
    </source>
</evidence>
<name>A0A3Q9EMN1_9ACTN</name>
<dbReference type="Proteomes" id="UP000280298">
    <property type="component" value="Chromosome"/>
</dbReference>
<dbReference type="OrthoDB" id="4108903at2"/>
<dbReference type="AlphaFoldDB" id="A0A3Q9EMN1"/>
<organism evidence="1 2">
    <name type="scientific">Streptomyces cyaneochromogenes</name>
    <dbReference type="NCBI Taxonomy" id="2496836"/>
    <lineage>
        <taxon>Bacteria</taxon>
        <taxon>Bacillati</taxon>
        <taxon>Actinomycetota</taxon>
        <taxon>Actinomycetes</taxon>
        <taxon>Kitasatosporales</taxon>
        <taxon>Streptomycetaceae</taxon>
        <taxon>Streptomyces</taxon>
    </lineage>
</organism>
<sequence>MPQLVNRAMMESVFPPDRLTRVREERLPSNLQVSAKSFLTGIGLPRVRSAWFLIDVGFIESETPGGLRLGRDIDLTPFEDLPEGAENLIILGEILSDAVTLDPVSGKLYCLPDGHPQVRVLNQSLDTLAYFLYLLEVERPNYDYDISGDVSNSDGTAVRLRQLMIQADPAPFEGAEPAWSDTFDWWADDAPPMPTWERVLYEVHESIG</sequence>
<protein>
    <recommendedName>
        <fullName evidence="3">SUKH-4 family immunity protein</fullName>
    </recommendedName>
</protein>
<gene>
    <name evidence="1" type="ORF">EJ357_14225</name>
</gene>
<accession>A0A3Q9EMN1</accession>
<proteinExistence type="predicted"/>